<evidence type="ECO:0000256" key="1">
    <source>
        <dbReference type="ARBA" id="ARBA00005189"/>
    </source>
</evidence>
<dbReference type="PANTHER" id="PTHR10067">
    <property type="entry name" value="PHOSPHATIDYLSERINE DECARBOXYLASE"/>
    <property type="match status" value="1"/>
</dbReference>
<dbReference type="GO" id="GO:0004609">
    <property type="term" value="F:phosphatidylserine decarboxylase activity"/>
    <property type="evidence" value="ECO:0007669"/>
    <property type="project" value="UniProtKB-UniRule"/>
</dbReference>
<evidence type="ECO:0000256" key="11">
    <source>
        <dbReference type="HAMAP-Rule" id="MF_03209"/>
    </source>
</evidence>
<dbReference type="SUPFAM" id="SSF49562">
    <property type="entry name" value="C2 domain (Calcium/lipid-binding domain, CaLB)"/>
    <property type="match status" value="2"/>
</dbReference>
<keyword evidence="9 11" id="KW-1208">Phospholipid metabolism</keyword>
<feature type="region of interest" description="Disordered" evidence="12">
    <location>
        <begin position="1"/>
        <end position="23"/>
    </location>
</feature>
<feature type="active site" description="Charge relay system; for autoendoproteolytic cleavage activity" evidence="11">
    <location>
        <position position="1001"/>
    </location>
</feature>
<feature type="domain" description="C2" evidence="13">
    <location>
        <begin position="509"/>
        <end position="633"/>
    </location>
</feature>
<dbReference type="InterPro" id="IPR003817">
    <property type="entry name" value="PS_Dcarbxylase"/>
</dbReference>
<keyword evidence="4 11" id="KW-0443">Lipid metabolism</keyword>
<dbReference type="Proteomes" id="UP001306508">
    <property type="component" value="Unassembled WGS sequence"/>
</dbReference>
<evidence type="ECO:0000313" key="14">
    <source>
        <dbReference type="EMBL" id="KAK5780489.1"/>
    </source>
</evidence>
<dbReference type="GO" id="GO:0016540">
    <property type="term" value="P:protein autoprocessing"/>
    <property type="evidence" value="ECO:0007669"/>
    <property type="project" value="UniProtKB-UniRule"/>
</dbReference>
<feature type="region of interest" description="Disordered" evidence="12">
    <location>
        <begin position="320"/>
        <end position="342"/>
    </location>
</feature>
<comment type="similarity">
    <text evidence="11">Belongs to the phosphatidylserine decarboxylase family. PSD-B subfamily. Eukaryotic type II sub-subfamily.</text>
</comment>
<dbReference type="InterPro" id="IPR033177">
    <property type="entry name" value="PSD-B"/>
</dbReference>
<evidence type="ECO:0000256" key="12">
    <source>
        <dbReference type="SAM" id="MobiDB-lite"/>
    </source>
</evidence>
<evidence type="ECO:0000259" key="13">
    <source>
        <dbReference type="PROSITE" id="PS50004"/>
    </source>
</evidence>
<feature type="site" description="Cleavage (non-hydrolytic); by autocatalysis" evidence="11">
    <location>
        <begin position="1087"/>
        <end position="1088"/>
    </location>
</feature>
<evidence type="ECO:0000313" key="15">
    <source>
        <dbReference type="Proteomes" id="UP001306508"/>
    </source>
</evidence>
<dbReference type="SMART" id="SM00239">
    <property type="entry name" value="C2"/>
    <property type="match status" value="2"/>
</dbReference>
<comment type="subcellular location">
    <subcellularLocation>
        <location evidence="11">Golgi apparatus membrane</location>
        <topology evidence="11">Peripheral membrane protein</topology>
        <orientation evidence="11">Cytoplasmic side</orientation>
    </subcellularLocation>
    <subcellularLocation>
        <location evidence="11">Endosome membrane</location>
        <topology evidence="11">Peripheral membrane protein</topology>
        <orientation evidence="11">Cytoplasmic side</orientation>
    </subcellularLocation>
</comment>
<organism evidence="14 15">
    <name type="scientific">Arxiozyma heterogenica</name>
    <dbReference type="NCBI Taxonomy" id="278026"/>
    <lineage>
        <taxon>Eukaryota</taxon>
        <taxon>Fungi</taxon>
        <taxon>Dikarya</taxon>
        <taxon>Ascomycota</taxon>
        <taxon>Saccharomycotina</taxon>
        <taxon>Saccharomycetes</taxon>
        <taxon>Saccharomycetales</taxon>
        <taxon>Saccharomycetaceae</taxon>
        <taxon>Arxiozyma</taxon>
    </lineage>
</organism>
<proteinExistence type="inferred from homology"/>
<feature type="region of interest" description="Disordered" evidence="12">
    <location>
        <begin position="393"/>
        <end position="417"/>
    </location>
</feature>
<comment type="PTM">
    <text evidence="11">Is synthesized initially as an inactive proenzyme. Formation of the active enzyme involves a self-maturation process in which the active site pyruvoyl group is generated from an internal serine residue via an autocatalytic post-translational modification. Two non-identical subunits are generated from the proenzyme in this reaction, and the pyruvate is formed at the N-terminus of the alpha chain, which is derived from the carboxyl end of the proenzyme. The autoendoproteolytic cleavage occurs by a canonical serine protease mechanism, in which the side chain hydroxyl group of the serine supplies its oxygen atom to form the C-terminus of the beta chain, while the remainder of the serine residue undergoes an oxidative deamination to produce ammonia and the pyruvoyl prosthetic group on the alpha chain. During this reaction, the Ser that is part of the protease active site of the proenzyme becomes the pyruvoyl prosthetic group, which constitutes an essential element of the active site of the mature decarboxylase.</text>
</comment>
<reference evidence="15" key="1">
    <citation type="submission" date="2023-07" db="EMBL/GenBank/DDBJ databases">
        <title>A draft genome of Kazachstania heterogenica Y-27499.</title>
        <authorList>
            <person name="Donic C."/>
            <person name="Kralova J.S."/>
            <person name="Fidel L."/>
            <person name="Ben-Dor S."/>
            <person name="Jung S."/>
        </authorList>
    </citation>
    <scope>NUCLEOTIDE SEQUENCE [LARGE SCALE GENOMIC DNA]</scope>
    <source>
        <strain evidence="15">Y27499</strain>
    </source>
</reference>
<dbReference type="GO" id="GO:0005795">
    <property type="term" value="C:Golgi stack"/>
    <property type="evidence" value="ECO:0007669"/>
    <property type="project" value="UniProtKB-UniRule"/>
</dbReference>
<comment type="pathway">
    <text evidence="11">Phospholipid metabolism; phosphatidylethanolamine biosynthesis; phosphatidylethanolamine from CDP-diacylglycerol: step 2/2.</text>
</comment>
<dbReference type="PANTHER" id="PTHR10067:SF17">
    <property type="entry name" value="PHOSPHATIDYLSERINE DECARBOXYLASE PROENZYME 2"/>
    <property type="match status" value="1"/>
</dbReference>
<evidence type="ECO:0000256" key="3">
    <source>
        <dbReference type="ARBA" id="ARBA00022793"/>
    </source>
</evidence>
<dbReference type="HAMAP" id="MF_00663">
    <property type="entry name" value="PS_decarb_PSD_B_type2"/>
    <property type="match status" value="1"/>
</dbReference>
<dbReference type="AlphaFoldDB" id="A0AAN7WL39"/>
<dbReference type="GO" id="GO:0006646">
    <property type="term" value="P:phosphatidylethanolamine biosynthetic process"/>
    <property type="evidence" value="ECO:0007669"/>
    <property type="project" value="UniProtKB-UniRule"/>
</dbReference>
<evidence type="ECO:0000256" key="4">
    <source>
        <dbReference type="ARBA" id="ARBA00023098"/>
    </source>
</evidence>
<evidence type="ECO:0000256" key="5">
    <source>
        <dbReference type="ARBA" id="ARBA00023136"/>
    </source>
</evidence>
<keyword evidence="8 11" id="KW-0456">Lyase</keyword>
<comment type="pathway">
    <text evidence="1">Lipid metabolism.</text>
</comment>
<feature type="active site" description="Schiff-base intermediate with substrate; via pyruvic acid; for decarboxylase activity" evidence="11">
    <location>
        <position position="1088"/>
    </location>
</feature>
<feature type="region of interest" description="Disordered" evidence="12">
    <location>
        <begin position="161"/>
        <end position="190"/>
    </location>
</feature>
<dbReference type="Pfam" id="PF00168">
    <property type="entry name" value="C2"/>
    <property type="match status" value="2"/>
</dbReference>
<keyword evidence="6 11" id="KW-0865">Zymogen</keyword>
<keyword evidence="2 11" id="KW-0444">Lipid biosynthesis</keyword>
<gene>
    <name evidence="11" type="primary">PSD2</name>
    <name evidence="14" type="ORF">RI543_002248</name>
</gene>
<dbReference type="EC" id="4.1.1.65" evidence="11"/>
<feature type="chain" id="PRO_5042650584" description="Phosphatidylserine decarboxylase 2 beta chain" evidence="11">
    <location>
        <begin position="1"/>
        <end position="1087"/>
    </location>
</feature>
<keyword evidence="15" id="KW-1185">Reference proteome</keyword>
<evidence type="ECO:0000256" key="7">
    <source>
        <dbReference type="ARBA" id="ARBA00023209"/>
    </source>
</evidence>
<dbReference type="NCBIfam" id="TIGR00163">
    <property type="entry name" value="PS_decarb"/>
    <property type="match status" value="1"/>
</dbReference>
<comment type="function">
    <text evidence="11">Catalyzes the formation of phosphatidylethanolamine (PtdEtn) from phosphatidylserine (PtdSer). Plays a central role in phospholipid metabolism and in the interorganelle trafficking of phosphatidylserine.</text>
</comment>
<evidence type="ECO:0000256" key="2">
    <source>
        <dbReference type="ARBA" id="ARBA00022516"/>
    </source>
</evidence>
<accession>A0AAN7WL39</accession>
<evidence type="ECO:0000256" key="9">
    <source>
        <dbReference type="ARBA" id="ARBA00023264"/>
    </source>
</evidence>
<dbReference type="EMBL" id="JAWIZZ010000041">
    <property type="protein sequence ID" value="KAK5780489.1"/>
    <property type="molecule type" value="Genomic_DNA"/>
</dbReference>
<comment type="cofactor">
    <cofactor evidence="11">
        <name>pyruvate</name>
        <dbReference type="ChEBI" id="CHEBI:15361"/>
    </cofactor>
    <text evidence="11">Binds 1 pyruvoyl group covalently per subunit.</text>
</comment>
<name>A0AAN7WL39_9SACH</name>
<dbReference type="GO" id="GO:0000139">
    <property type="term" value="C:Golgi membrane"/>
    <property type="evidence" value="ECO:0007669"/>
    <property type="project" value="UniProtKB-SubCell"/>
</dbReference>
<comment type="caution">
    <text evidence="14">The sequence shown here is derived from an EMBL/GenBank/DDBJ whole genome shotgun (WGS) entry which is preliminary data.</text>
</comment>
<comment type="subunit">
    <text evidence="11">Heterodimer of a large membrane-associated beta subunit and a small pyruvoyl-containing alpha subunit. Interacts with pstB2. This interaction may be a means to structurally tether the donor membrane (ER) harboring PstB2 to acceptor membranes (Golgi/endosomes) harboring PSD2 during PtdSer transport to the site of PtdEtn synthesis.</text>
</comment>
<feature type="compositionally biased region" description="Low complexity" evidence="12">
    <location>
        <begin position="173"/>
        <end position="190"/>
    </location>
</feature>
<keyword evidence="11" id="KW-0333">Golgi apparatus</keyword>
<feature type="chain" id="PRO_5042650583" description="Phosphatidylserine decarboxylase 2 alpha chain" evidence="11">
    <location>
        <begin position="1088"/>
        <end position="1214"/>
    </location>
</feature>
<evidence type="ECO:0000256" key="10">
    <source>
        <dbReference type="ARBA" id="ARBA00023317"/>
    </source>
</evidence>
<keyword evidence="5 11" id="KW-0472">Membrane</keyword>
<feature type="compositionally biased region" description="Polar residues" evidence="12">
    <location>
        <begin position="1"/>
        <end position="22"/>
    </location>
</feature>
<evidence type="ECO:0000256" key="6">
    <source>
        <dbReference type="ARBA" id="ARBA00023145"/>
    </source>
</evidence>
<dbReference type="InterPro" id="IPR035892">
    <property type="entry name" value="C2_domain_sf"/>
</dbReference>
<dbReference type="InterPro" id="IPR000008">
    <property type="entry name" value="C2_dom"/>
</dbReference>
<dbReference type="Pfam" id="PF02666">
    <property type="entry name" value="PS_Dcarbxylase"/>
    <property type="match status" value="1"/>
</dbReference>
<dbReference type="GO" id="GO:0010008">
    <property type="term" value="C:endosome membrane"/>
    <property type="evidence" value="ECO:0007669"/>
    <property type="project" value="UniProtKB-SubCell"/>
</dbReference>
<keyword evidence="10 11" id="KW-0670">Pyruvate</keyword>
<feature type="active site" description="Charge relay system; for autoendoproteolytic cleavage activity" evidence="11">
    <location>
        <position position="944"/>
    </location>
</feature>
<keyword evidence="11" id="KW-0967">Endosome</keyword>
<feature type="modified residue" description="Pyruvic acid (Ser); by autocatalysis" evidence="11">
    <location>
        <position position="1088"/>
    </location>
</feature>
<comment type="domain">
    <text evidence="11">The C2 domains have an essential, but non-catalytic function. They may facilitate interaction with PstB2 and are required for lipid transport function.</text>
</comment>
<keyword evidence="3 11" id="KW-0210">Decarboxylase</keyword>
<sequence>MKLLQNNSVTSSKKQNNSTNKPPTLLLHVSVLRTKNIEVFQTFRDCCPVCYISTNKYVIKKTNVLQNSNSNWNQLIKLHLPKYPNDDKLRIVIYDLLPGAYKEYSDRVDNNNNNNNNNNTIIIHEKQKYLKYKRDLSPTRSMASPSSSSSVCLLSSSQSSSSVDTHIHNKKCNNINSRSRSRSRSNSNNNLSSTLTVHGSIFANDNYNITTNTSTNNRHIYIGETQISINEIFRDSSINNQFNFNQLNQPKWYILYDKKREKVYKDSKSMKKAFPVGEIQLGFLLTCSQKRNFTTLKAFILWEQRLNNYRNKKLSFKYQNSNNNNYNDDNDSSDQLTSSDISSINSVDSTSSSLSSFISLGSTASSLCVSHPLTPSSASSSSSFIEIDSAISNNGSTNKIEDNSEGGEEEEEEEEEVQDSLHILDLQSLATALDEYDVVDPTNISKQPFLTHIKNANSDYATDSDISSNSDTESILSNVLIYEKNNQNKLLSLKKRSRYKYNHNKDHFKNYSKNNHFKIFKRKHSLGVIYMEIVNIIDLPVLKNKLSRKNYDMDPFVIITFGRRVFKTSSKYNTLNPYFNEFIAFEIFPSETRFNFHFKVMDRDSISFHDEIAEYNLSWIDILSNLNNQNKNGNNFDEKKGWIELNLPLNFLYHQNVKSNPILTIKIKYSSYLMLKREFWEYSVYNDILKNQLDVVELMLYLDRIGSFTDNDAITFFHHVNKSAWAGDQLTREELIQGLVTWKKMSEFRSVWECPNCLKIKKSHNNNKIDRKLKISSENDIFIHFALCLFEGQKKLLKPTYISSAFASKRWFSKILIKLSYGKYALGSNNANILVQDRDTGIIVEEKISAHVKVGLRIIYNGKGKESKNFKYLLKTLSVRQGRKFDNPASVKQIDSFIKFHHLDMSQCLDTKYSTFNEFFYRKLKPGSRVIESHSPQYITSPADSRLTVFSSIESAKEIWIKSSSFTLKRLTNNYNNSRYNDSNTSLAIFRLAPQDYHRFHAPCDVTIGKPIHISGEYYTVNPIAIRSALDVFGENVRTIIPMVSEVFGEFLMIAVGAMMVGSIVLTCKEGDFILKGEELGYFKFGGSTIILLIPKNNIRFDSDLIVNSTEQIETLVKVGMSVGHVPGVKDIKRKRKEVTDSLELDKIKSSITITEEDVHRLDGTTWQYNTLTGLIKNDYGNNNIVTIKENETQDTMQSSTSIQCTPTINVTND</sequence>
<feature type="compositionally biased region" description="Acidic residues" evidence="12">
    <location>
        <begin position="403"/>
        <end position="417"/>
    </location>
</feature>
<keyword evidence="7 11" id="KW-0594">Phospholipid biosynthesis</keyword>
<dbReference type="InterPro" id="IPR033179">
    <property type="entry name" value="PSD_type2_pro"/>
</dbReference>
<protein>
    <recommendedName>
        <fullName evidence="11">Phosphatidylserine decarboxylase proenzyme 2</fullName>
        <ecNumber evidence="11">4.1.1.65</ecNumber>
    </recommendedName>
    <component>
        <recommendedName>
            <fullName evidence="11">Phosphatidylserine decarboxylase 2 beta chain</fullName>
        </recommendedName>
    </component>
    <component>
        <recommendedName>
            <fullName evidence="11">Phosphatidylserine decarboxylase 2 alpha chain</fullName>
        </recommendedName>
    </component>
</protein>
<dbReference type="Gene3D" id="2.60.40.150">
    <property type="entry name" value="C2 domain"/>
    <property type="match status" value="1"/>
</dbReference>
<comment type="catalytic activity">
    <reaction evidence="11">
        <text>a 1,2-diacyl-sn-glycero-3-phospho-L-serine + H(+) = a 1,2-diacyl-sn-glycero-3-phosphoethanolamine + CO2</text>
        <dbReference type="Rhea" id="RHEA:20828"/>
        <dbReference type="ChEBI" id="CHEBI:15378"/>
        <dbReference type="ChEBI" id="CHEBI:16526"/>
        <dbReference type="ChEBI" id="CHEBI:57262"/>
        <dbReference type="ChEBI" id="CHEBI:64612"/>
        <dbReference type="EC" id="4.1.1.65"/>
    </reaction>
</comment>
<dbReference type="PROSITE" id="PS50004">
    <property type="entry name" value="C2"/>
    <property type="match status" value="1"/>
</dbReference>
<evidence type="ECO:0000256" key="8">
    <source>
        <dbReference type="ARBA" id="ARBA00023239"/>
    </source>
</evidence>
<feature type="active site" description="Charge relay system; for autoendoproteolytic cleavage activity" evidence="11">
    <location>
        <position position="1088"/>
    </location>
</feature>